<keyword evidence="1" id="KW-0175">Coiled coil</keyword>
<evidence type="ECO:0000256" key="1">
    <source>
        <dbReference type="SAM" id="Coils"/>
    </source>
</evidence>
<name>A0A146LFW7_LYGHE</name>
<evidence type="ECO:0000256" key="2">
    <source>
        <dbReference type="SAM" id="MobiDB-lite"/>
    </source>
</evidence>
<feature type="compositionally biased region" description="Polar residues" evidence="2">
    <location>
        <begin position="331"/>
        <end position="343"/>
    </location>
</feature>
<dbReference type="EMBL" id="GDHC01011476">
    <property type="protein sequence ID" value="JAQ07153.1"/>
    <property type="molecule type" value="Transcribed_RNA"/>
</dbReference>
<feature type="compositionally biased region" description="Polar residues" evidence="2">
    <location>
        <begin position="113"/>
        <end position="123"/>
    </location>
</feature>
<feature type="region of interest" description="Disordered" evidence="2">
    <location>
        <begin position="331"/>
        <end position="365"/>
    </location>
</feature>
<dbReference type="GO" id="GO:0005634">
    <property type="term" value="C:nucleus"/>
    <property type="evidence" value="ECO:0007669"/>
    <property type="project" value="TreeGrafter"/>
</dbReference>
<dbReference type="AlphaFoldDB" id="A0A146LFW7"/>
<dbReference type="Gene3D" id="1.10.3970.10">
    <property type="entry name" value="BSD domain"/>
    <property type="match status" value="1"/>
</dbReference>
<dbReference type="SUPFAM" id="SSF140383">
    <property type="entry name" value="BSD domain-like"/>
    <property type="match status" value="1"/>
</dbReference>
<dbReference type="GO" id="GO:0005794">
    <property type="term" value="C:Golgi apparatus"/>
    <property type="evidence" value="ECO:0007669"/>
    <property type="project" value="TreeGrafter"/>
</dbReference>
<feature type="compositionally biased region" description="Polar residues" evidence="2">
    <location>
        <begin position="1"/>
        <end position="10"/>
    </location>
</feature>
<dbReference type="PROSITE" id="PS50858">
    <property type="entry name" value="BSD"/>
    <property type="match status" value="1"/>
</dbReference>
<feature type="domain" description="BSD" evidence="3">
    <location>
        <begin position="268"/>
        <end position="320"/>
    </location>
</feature>
<feature type="compositionally biased region" description="Basic and acidic residues" evidence="2">
    <location>
        <begin position="15"/>
        <end position="25"/>
    </location>
</feature>
<dbReference type="GO" id="GO:0045202">
    <property type="term" value="C:synapse"/>
    <property type="evidence" value="ECO:0007669"/>
    <property type="project" value="TreeGrafter"/>
</dbReference>
<feature type="coiled-coil region" evidence="1">
    <location>
        <begin position="383"/>
        <end position="426"/>
    </location>
</feature>
<dbReference type="PANTHER" id="PTHR16019:SF6">
    <property type="entry name" value="SYNAPSE-ASSOCIATED PROTEIN 1"/>
    <property type="match status" value="1"/>
</dbReference>
<gene>
    <name evidence="4" type="primary">Sap47_1</name>
    <name evidence="4" type="ORF">g.57169</name>
</gene>
<feature type="region of interest" description="Disordered" evidence="2">
    <location>
        <begin position="1"/>
        <end position="160"/>
    </location>
</feature>
<dbReference type="PANTHER" id="PTHR16019">
    <property type="entry name" value="SYNAPSE-ASSOCIATED PROTEIN"/>
    <property type="match status" value="1"/>
</dbReference>
<dbReference type="GO" id="GO:0038203">
    <property type="term" value="P:TORC2 signaling"/>
    <property type="evidence" value="ECO:0007669"/>
    <property type="project" value="TreeGrafter"/>
</dbReference>
<protein>
    <submittedName>
        <fullName evidence="4">Synapse-associated protein</fullName>
    </submittedName>
</protein>
<dbReference type="InterPro" id="IPR005607">
    <property type="entry name" value="BSD_dom"/>
</dbReference>
<dbReference type="Pfam" id="PF03909">
    <property type="entry name" value="BSD"/>
    <property type="match status" value="1"/>
</dbReference>
<dbReference type="InterPro" id="IPR035925">
    <property type="entry name" value="BSD_dom_sf"/>
</dbReference>
<accession>A0A146LFW7</accession>
<evidence type="ECO:0000313" key="4">
    <source>
        <dbReference type="EMBL" id="JAQ07153.1"/>
    </source>
</evidence>
<evidence type="ECO:0000259" key="3">
    <source>
        <dbReference type="PROSITE" id="PS50858"/>
    </source>
</evidence>
<organism evidence="4">
    <name type="scientific">Lygus hesperus</name>
    <name type="common">Western plant bug</name>
    <dbReference type="NCBI Taxonomy" id="30085"/>
    <lineage>
        <taxon>Eukaryota</taxon>
        <taxon>Metazoa</taxon>
        <taxon>Ecdysozoa</taxon>
        <taxon>Arthropoda</taxon>
        <taxon>Hexapoda</taxon>
        <taxon>Insecta</taxon>
        <taxon>Pterygota</taxon>
        <taxon>Neoptera</taxon>
        <taxon>Paraneoptera</taxon>
        <taxon>Hemiptera</taxon>
        <taxon>Heteroptera</taxon>
        <taxon>Panheteroptera</taxon>
        <taxon>Cimicomorpha</taxon>
        <taxon>Miridae</taxon>
        <taxon>Mirini</taxon>
        <taxon>Lygus</taxon>
    </lineage>
</organism>
<sequence>MFSSLTNQVSGWMAKKGEDGEKAEEVGAPPTEESQGQVVVEDEIADPAKKETSPTKGGSRLEMLGNLSGNLGGLGGSVKNQMSGLGSWLGGGIPGLKKGEPTEGDASAEPTASPVTSAKGSPTTEKDEDASSDTGGADSDGHVDSLPTTPTEDKEGGQTMGAGERLIMSTKAIAGAKSFGNFLYSAVNKAGAKVTEASAKIKKTVEENSILGEFNKEQEAFIKDKLAKGGGAPVAPWVGCPNQDALKEECLSLSTDRRNFVRAPPEGVDFSFDYETQFPVCQAILAEDPNLEKMRFELVPKVISEENFWRNYLYRVNLICQANEVSSMVQESEGSVDRTNSVDGQAPDSWSAPTPADGEQGKLHEPTGEFISDAYESNDPADLEEVKESIKKLGLGADNLTEEDWERELEAELQDYEMVADDKSIELLDSDLTDLK</sequence>
<dbReference type="SMART" id="SM00751">
    <property type="entry name" value="BSD"/>
    <property type="match status" value="1"/>
</dbReference>
<dbReference type="InterPro" id="IPR051494">
    <property type="entry name" value="BSD_domain-containing"/>
</dbReference>
<reference evidence="4" key="1">
    <citation type="journal article" date="2016" name="Gigascience">
        <title>De novo construction of an expanded transcriptome assembly for the western tarnished plant bug, Lygus hesperus.</title>
        <authorList>
            <person name="Tassone E.E."/>
            <person name="Geib S.M."/>
            <person name="Hall B."/>
            <person name="Fabrick J.A."/>
            <person name="Brent C.S."/>
            <person name="Hull J.J."/>
        </authorList>
    </citation>
    <scope>NUCLEOTIDE SEQUENCE</scope>
</reference>
<proteinExistence type="predicted"/>
<dbReference type="GO" id="GO:0048172">
    <property type="term" value="P:regulation of short-term neuronal synaptic plasticity"/>
    <property type="evidence" value="ECO:0007669"/>
    <property type="project" value="TreeGrafter"/>
</dbReference>